<keyword evidence="4" id="KW-1185">Reference proteome</keyword>
<dbReference type="InterPro" id="IPR030392">
    <property type="entry name" value="S74_ICA"/>
</dbReference>
<dbReference type="Proteomes" id="UP001632037">
    <property type="component" value="Unassembled WGS sequence"/>
</dbReference>
<evidence type="ECO:0000256" key="1">
    <source>
        <dbReference type="SAM" id="Coils"/>
    </source>
</evidence>
<name>A0ABD3G4X7_9STRA</name>
<sequence>MIGFVAHEVQAVMPEVVTGSKDAVDCHGCPQYQAVLYANISAALVKATQELSTENEKLRARVASLEETVATMQLQLAQLLNR</sequence>
<feature type="domain" description="Peptidase S74" evidence="2">
    <location>
        <begin position="1"/>
        <end position="62"/>
    </location>
</feature>
<accession>A0ABD3G4X7</accession>
<organism evidence="3 4">
    <name type="scientific">Phytophthora oleae</name>
    <dbReference type="NCBI Taxonomy" id="2107226"/>
    <lineage>
        <taxon>Eukaryota</taxon>
        <taxon>Sar</taxon>
        <taxon>Stramenopiles</taxon>
        <taxon>Oomycota</taxon>
        <taxon>Peronosporomycetes</taxon>
        <taxon>Peronosporales</taxon>
        <taxon>Peronosporaceae</taxon>
        <taxon>Phytophthora</taxon>
    </lineage>
</organism>
<reference evidence="3 4" key="1">
    <citation type="submission" date="2024-09" db="EMBL/GenBank/DDBJ databases">
        <title>Genome sequencing and assembly of Phytophthora oleae, isolate VK10A, causative agent of rot of olive drupes.</title>
        <authorList>
            <person name="Conti Taguali S."/>
            <person name="Riolo M."/>
            <person name="La Spada F."/>
            <person name="Cacciola S.O."/>
            <person name="Dionisio G."/>
        </authorList>
    </citation>
    <scope>NUCLEOTIDE SEQUENCE [LARGE SCALE GENOMIC DNA]</scope>
    <source>
        <strain evidence="3 4">VK10A</strain>
    </source>
</reference>
<dbReference type="AlphaFoldDB" id="A0ABD3G4X7"/>
<proteinExistence type="predicted"/>
<dbReference type="PROSITE" id="PS51688">
    <property type="entry name" value="ICA"/>
    <property type="match status" value="1"/>
</dbReference>
<evidence type="ECO:0000313" key="3">
    <source>
        <dbReference type="EMBL" id="KAL3674203.1"/>
    </source>
</evidence>
<feature type="coiled-coil region" evidence="1">
    <location>
        <begin position="48"/>
        <end position="82"/>
    </location>
</feature>
<gene>
    <name evidence="3" type="ORF">V7S43_000163</name>
</gene>
<keyword evidence="1" id="KW-0175">Coiled coil</keyword>
<protein>
    <recommendedName>
        <fullName evidence="2">Peptidase S74 domain-containing protein</fullName>
    </recommendedName>
</protein>
<evidence type="ECO:0000313" key="4">
    <source>
        <dbReference type="Proteomes" id="UP001632037"/>
    </source>
</evidence>
<evidence type="ECO:0000259" key="2">
    <source>
        <dbReference type="PROSITE" id="PS51688"/>
    </source>
</evidence>
<dbReference type="EMBL" id="JBIMZQ010000001">
    <property type="protein sequence ID" value="KAL3674203.1"/>
    <property type="molecule type" value="Genomic_DNA"/>
</dbReference>
<comment type="caution">
    <text evidence="3">The sequence shown here is derived from an EMBL/GenBank/DDBJ whole genome shotgun (WGS) entry which is preliminary data.</text>
</comment>